<keyword evidence="2" id="KW-1185">Reference proteome</keyword>
<proteinExistence type="predicted"/>
<reference evidence="1 2" key="1">
    <citation type="journal article" date="2018" name="Mol. Plant">
        <title>The genome of Artemisia annua provides insight into the evolution of Asteraceae family and artemisinin biosynthesis.</title>
        <authorList>
            <person name="Shen Q."/>
            <person name="Zhang L."/>
            <person name="Liao Z."/>
            <person name="Wang S."/>
            <person name="Yan T."/>
            <person name="Shi P."/>
            <person name="Liu M."/>
            <person name="Fu X."/>
            <person name="Pan Q."/>
            <person name="Wang Y."/>
            <person name="Lv Z."/>
            <person name="Lu X."/>
            <person name="Zhang F."/>
            <person name="Jiang W."/>
            <person name="Ma Y."/>
            <person name="Chen M."/>
            <person name="Hao X."/>
            <person name="Li L."/>
            <person name="Tang Y."/>
            <person name="Lv G."/>
            <person name="Zhou Y."/>
            <person name="Sun X."/>
            <person name="Brodelius P.E."/>
            <person name="Rose J.K.C."/>
            <person name="Tang K."/>
        </authorList>
    </citation>
    <scope>NUCLEOTIDE SEQUENCE [LARGE SCALE GENOMIC DNA]</scope>
    <source>
        <strain evidence="2">cv. Huhao1</strain>
        <tissue evidence="1">Leaf</tissue>
    </source>
</reference>
<gene>
    <name evidence="1" type="ORF">CTI12_AA180980</name>
</gene>
<comment type="caution">
    <text evidence="1">The sequence shown here is derived from an EMBL/GenBank/DDBJ whole genome shotgun (WGS) entry which is preliminary data.</text>
</comment>
<dbReference type="EMBL" id="PKPP01001566">
    <property type="protein sequence ID" value="PWA81633.1"/>
    <property type="molecule type" value="Genomic_DNA"/>
</dbReference>
<organism evidence="1 2">
    <name type="scientific">Artemisia annua</name>
    <name type="common">Sweet wormwood</name>
    <dbReference type="NCBI Taxonomy" id="35608"/>
    <lineage>
        <taxon>Eukaryota</taxon>
        <taxon>Viridiplantae</taxon>
        <taxon>Streptophyta</taxon>
        <taxon>Embryophyta</taxon>
        <taxon>Tracheophyta</taxon>
        <taxon>Spermatophyta</taxon>
        <taxon>Magnoliopsida</taxon>
        <taxon>eudicotyledons</taxon>
        <taxon>Gunneridae</taxon>
        <taxon>Pentapetalae</taxon>
        <taxon>asterids</taxon>
        <taxon>campanulids</taxon>
        <taxon>Asterales</taxon>
        <taxon>Asteraceae</taxon>
        <taxon>Asteroideae</taxon>
        <taxon>Anthemideae</taxon>
        <taxon>Artemisiinae</taxon>
        <taxon>Artemisia</taxon>
    </lineage>
</organism>
<evidence type="ECO:0000313" key="2">
    <source>
        <dbReference type="Proteomes" id="UP000245207"/>
    </source>
</evidence>
<dbReference type="Proteomes" id="UP000245207">
    <property type="component" value="Unassembled WGS sequence"/>
</dbReference>
<evidence type="ECO:0000313" key="1">
    <source>
        <dbReference type="EMBL" id="PWA81633.1"/>
    </source>
</evidence>
<sequence length="86" mass="9572">MALPRRLILPSCIQYRHHSYAIKPIENAISRLRNENENIPRIFVKSSCGSDITSTYKPSTVQYTRSPAAQCSPQVVISSDPLANGL</sequence>
<protein>
    <submittedName>
        <fullName evidence="1">Uncharacterized protein</fullName>
    </submittedName>
</protein>
<name>A0A2U1P7A4_ARTAN</name>
<accession>A0A2U1P7A4</accession>
<dbReference type="AlphaFoldDB" id="A0A2U1P7A4"/>